<accession>T1ETX5</accession>
<keyword evidence="4" id="KW-1185">Reference proteome</keyword>
<reference evidence="4" key="1">
    <citation type="submission" date="2012-12" db="EMBL/GenBank/DDBJ databases">
        <authorList>
            <person name="Hellsten U."/>
            <person name="Grimwood J."/>
            <person name="Chapman J.A."/>
            <person name="Shapiro H."/>
            <person name="Aerts A."/>
            <person name="Otillar R.P."/>
            <person name="Terry A.Y."/>
            <person name="Boore J.L."/>
            <person name="Simakov O."/>
            <person name="Marletaz F."/>
            <person name="Cho S.-J."/>
            <person name="Edsinger-Gonzales E."/>
            <person name="Havlak P."/>
            <person name="Kuo D.-H."/>
            <person name="Larsson T."/>
            <person name="Lv J."/>
            <person name="Arendt D."/>
            <person name="Savage R."/>
            <person name="Osoegawa K."/>
            <person name="de Jong P."/>
            <person name="Lindberg D.R."/>
            <person name="Seaver E.C."/>
            <person name="Weisblat D.A."/>
            <person name="Putnam N.H."/>
            <person name="Grigoriev I.V."/>
            <person name="Rokhsar D.S."/>
        </authorList>
    </citation>
    <scope>NUCLEOTIDE SEQUENCE</scope>
</reference>
<keyword evidence="1" id="KW-0472">Membrane</keyword>
<evidence type="ECO:0000313" key="3">
    <source>
        <dbReference type="EnsemblMetazoa" id="HelroP163336"/>
    </source>
</evidence>
<dbReference type="RefSeq" id="XP_009025479.1">
    <property type="nucleotide sequence ID" value="XM_009027231.1"/>
</dbReference>
<evidence type="ECO:0000256" key="1">
    <source>
        <dbReference type="SAM" id="Phobius"/>
    </source>
</evidence>
<dbReference type="HOGENOM" id="CLU_2266623_0_0_1"/>
<dbReference type="AlphaFoldDB" id="T1ETX5"/>
<protein>
    <submittedName>
        <fullName evidence="2 3">Uncharacterized protein</fullName>
    </submittedName>
</protein>
<feature type="transmembrane region" description="Helical" evidence="1">
    <location>
        <begin position="58"/>
        <end position="83"/>
    </location>
</feature>
<sequence length="103" mass="10989">MHQSSLGVCSTVGCATLNNLPQPGSHTFKACSSNNNNILHGCSEKTNELGLLVLDGGFFLEGCLIPILALVTVITNSIVCLVLTSKEYETVYPCKLSIDLFNV</sequence>
<name>T1ETX5_HELRO</name>
<evidence type="ECO:0000313" key="2">
    <source>
        <dbReference type="EMBL" id="ESN96287.1"/>
    </source>
</evidence>
<dbReference type="GeneID" id="20200025"/>
<reference evidence="3" key="3">
    <citation type="submission" date="2015-06" db="UniProtKB">
        <authorList>
            <consortium name="EnsemblMetazoa"/>
        </authorList>
    </citation>
    <scope>IDENTIFICATION</scope>
</reference>
<dbReference type="EnsemblMetazoa" id="HelroT163336">
    <property type="protein sequence ID" value="HelroP163336"/>
    <property type="gene ID" value="HelroG163336"/>
</dbReference>
<organism evidence="3 4">
    <name type="scientific">Helobdella robusta</name>
    <name type="common">Californian leech</name>
    <dbReference type="NCBI Taxonomy" id="6412"/>
    <lineage>
        <taxon>Eukaryota</taxon>
        <taxon>Metazoa</taxon>
        <taxon>Spiralia</taxon>
        <taxon>Lophotrochozoa</taxon>
        <taxon>Annelida</taxon>
        <taxon>Clitellata</taxon>
        <taxon>Hirudinea</taxon>
        <taxon>Rhynchobdellida</taxon>
        <taxon>Glossiphoniidae</taxon>
        <taxon>Helobdella</taxon>
    </lineage>
</organism>
<evidence type="ECO:0000313" key="4">
    <source>
        <dbReference type="Proteomes" id="UP000015101"/>
    </source>
</evidence>
<dbReference type="EMBL" id="AMQM01001374">
    <property type="status" value="NOT_ANNOTATED_CDS"/>
    <property type="molecule type" value="Genomic_DNA"/>
</dbReference>
<dbReference type="EMBL" id="KB097495">
    <property type="protein sequence ID" value="ESN96287.1"/>
    <property type="molecule type" value="Genomic_DNA"/>
</dbReference>
<dbReference type="InParanoid" id="T1ETX5"/>
<dbReference type="KEGG" id="hro:HELRODRAFT_163336"/>
<dbReference type="CTD" id="20200025"/>
<reference evidence="2 4" key="2">
    <citation type="journal article" date="2013" name="Nature">
        <title>Insights into bilaterian evolution from three spiralian genomes.</title>
        <authorList>
            <person name="Simakov O."/>
            <person name="Marletaz F."/>
            <person name="Cho S.J."/>
            <person name="Edsinger-Gonzales E."/>
            <person name="Havlak P."/>
            <person name="Hellsten U."/>
            <person name="Kuo D.H."/>
            <person name="Larsson T."/>
            <person name="Lv J."/>
            <person name="Arendt D."/>
            <person name="Savage R."/>
            <person name="Osoegawa K."/>
            <person name="de Jong P."/>
            <person name="Grimwood J."/>
            <person name="Chapman J.A."/>
            <person name="Shapiro H."/>
            <person name="Aerts A."/>
            <person name="Otillar R.P."/>
            <person name="Terry A.Y."/>
            <person name="Boore J.L."/>
            <person name="Grigoriev I.V."/>
            <person name="Lindberg D.R."/>
            <person name="Seaver E.C."/>
            <person name="Weisblat D.A."/>
            <person name="Putnam N.H."/>
            <person name="Rokhsar D.S."/>
        </authorList>
    </citation>
    <scope>NUCLEOTIDE SEQUENCE</scope>
</reference>
<proteinExistence type="predicted"/>
<keyword evidence="1" id="KW-1133">Transmembrane helix</keyword>
<gene>
    <name evidence="3" type="primary">20200025</name>
    <name evidence="2" type="ORF">HELRODRAFT_163336</name>
</gene>
<dbReference type="Proteomes" id="UP000015101">
    <property type="component" value="Unassembled WGS sequence"/>
</dbReference>
<keyword evidence="1" id="KW-0812">Transmembrane</keyword>